<dbReference type="Pfam" id="PF02687">
    <property type="entry name" value="FtsX"/>
    <property type="match status" value="1"/>
</dbReference>
<organism evidence="10 11">
    <name type="scientific">Alsobacter metallidurans</name>
    <dbReference type="NCBI Taxonomy" id="340221"/>
    <lineage>
        <taxon>Bacteria</taxon>
        <taxon>Pseudomonadati</taxon>
        <taxon>Pseudomonadota</taxon>
        <taxon>Alphaproteobacteria</taxon>
        <taxon>Hyphomicrobiales</taxon>
        <taxon>Alsobacteraceae</taxon>
        <taxon>Alsobacter</taxon>
    </lineage>
</organism>
<evidence type="ECO:0000256" key="7">
    <source>
        <dbReference type="SAM" id="Phobius"/>
    </source>
</evidence>
<comment type="caution">
    <text evidence="10">The sequence shown here is derived from an EMBL/GenBank/DDBJ whole genome shotgun (WGS) entry which is preliminary data.</text>
</comment>
<evidence type="ECO:0000256" key="5">
    <source>
        <dbReference type="ARBA" id="ARBA00022989"/>
    </source>
</evidence>
<gene>
    <name evidence="10" type="ORF">GCM10007036_43100</name>
</gene>
<evidence type="ECO:0000313" key="10">
    <source>
        <dbReference type="EMBL" id="GGH31706.1"/>
    </source>
</evidence>
<reference evidence="10" key="2">
    <citation type="submission" date="2020-09" db="EMBL/GenBank/DDBJ databases">
        <authorList>
            <person name="Sun Q."/>
            <person name="Zhou Y."/>
        </authorList>
    </citation>
    <scope>NUCLEOTIDE SEQUENCE</scope>
    <source>
        <strain evidence="10">CGMCC 1.12214</strain>
    </source>
</reference>
<feature type="domain" description="ABC3 transporter permease C-terminal" evidence="8">
    <location>
        <begin position="285"/>
        <end position="402"/>
    </location>
</feature>
<name>A0A917MJK2_9HYPH</name>
<dbReference type="InterPro" id="IPR025857">
    <property type="entry name" value="MacB_PCD"/>
</dbReference>
<sequence length="408" mass="42907">MTRWLPFEWIAALRFLAEGRLQTGFILGGVSIGVAVIVFMSAMLAGLQANFIRRVLTSQPHIQILPPDEVARPLRAGPGVVEAAIVQRPTQRVISIDQWQRIAAEISGRPDVNMVAPTATGSALAVRGSASRSINVTGMDPALYFQIVRMPDYIVAGEMRLGSDDVIVGTELAKELGASVGDKLNVASAAAEGRSLTITAIFDLGNKGVNGRNAYVALRTAQSLLNLIGGATTIDVTVKDIYAAETIAQDIAAVSPVEADSWIKTNAQFFTAVKAQQTSNTIIRLFVGLSVAFGIAAVLVVSVIQRSKDIGILRAMGARRAQVLRVFLIQGGVLGFAGSAFGSVLGAAALVVWHRYARQADGAELFPLILEPTLFVAAMALATITGVAAGTAPALRAAKLDPVEAIRG</sequence>
<dbReference type="RefSeq" id="WP_188519879.1">
    <property type="nucleotide sequence ID" value="NZ_BMES01000003.1"/>
</dbReference>
<feature type="transmembrane region" description="Helical" evidence="7">
    <location>
        <begin position="282"/>
        <end position="305"/>
    </location>
</feature>
<dbReference type="GO" id="GO:0044874">
    <property type="term" value="P:lipoprotein localization to outer membrane"/>
    <property type="evidence" value="ECO:0007669"/>
    <property type="project" value="TreeGrafter"/>
</dbReference>
<dbReference type="PANTHER" id="PTHR30489">
    <property type="entry name" value="LIPOPROTEIN-RELEASING SYSTEM TRANSMEMBRANE PROTEIN LOLE"/>
    <property type="match status" value="1"/>
</dbReference>
<keyword evidence="5 7" id="KW-1133">Transmembrane helix</keyword>
<reference evidence="10" key="1">
    <citation type="journal article" date="2014" name="Int. J. Syst. Evol. Microbiol.">
        <title>Complete genome sequence of Corynebacterium casei LMG S-19264T (=DSM 44701T), isolated from a smear-ripened cheese.</title>
        <authorList>
            <consortium name="US DOE Joint Genome Institute (JGI-PGF)"/>
            <person name="Walter F."/>
            <person name="Albersmeier A."/>
            <person name="Kalinowski J."/>
            <person name="Ruckert C."/>
        </authorList>
    </citation>
    <scope>NUCLEOTIDE SEQUENCE</scope>
    <source>
        <strain evidence="10">CGMCC 1.12214</strain>
    </source>
</reference>
<dbReference type="InterPro" id="IPR051447">
    <property type="entry name" value="Lipoprotein-release_system"/>
</dbReference>
<feature type="transmembrane region" description="Helical" evidence="7">
    <location>
        <begin position="373"/>
        <end position="395"/>
    </location>
</feature>
<dbReference type="Proteomes" id="UP000603912">
    <property type="component" value="Unassembled WGS sequence"/>
</dbReference>
<evidence type="ECO:0000256" key="4">
    <source>
        <dbReference type="ARBA" id="ARBA00022692"/>
    </source>
</evidence>
<evidence type="ECO:0000259" key="8">
    <source>
        <dbReference type="Pfam" id="PF02687"/>
    </source>
</evidence>
<feature type="transmembrane region" description="Helical" evidence="7">
    <location>
        <begin position="326"/>
        <end position="353"/>
    </location>
</feature>
<dbReference type="InterPro" id="IPR003838">
    <property type="entry name" value="ABC3_permease_C"/>
</dbReference>
<evidence type="ECO:0000256" key="6">
    <source>
        <dbReference type="ARBA" id="ARBA00023136"/>
    </source>
</evidence>
<evidence type="ECO:0000256" key="2">
    <source>
        <dbReference type="ARBA" id="ARBA00005236"/>
    </source>
</evidence>
<keyword evidence="3" id="KW-1003">Cell membrane</keyword>
<feature type="domain" description="MacB-like periplasmic core" evidence="9">
    <location>
        <begin position="26"/>
        <end position="253"/>
    </location>
</feature>
<keyword evidence="11" id="KW-1185">Reference proteome</keyword>
<dbReference type="GO" id="GO:0098797">
    <property type="term" value="C:plasma membrane protein complex"/>
    <property type="evidence" value="ECO:0007669"/>
    <property type="project" value="TreeGrafter"/>
</dbReference>
<proteinExistence type="inferred from homology"/>
<protein>
    <submittedName>
        <fullName evidence="10">ABC transporter permease</fullName>
    </submittedName>
</protein>
<evidence type="ECO:0000256" key="3">
    <source>
        <dbReference type="ARBA" id="ARBA00022475"/>
    </source>
</evidence>
<feature type="transmembrane region" description="Helical" evidence="7">
    <location>
        <begin position="24"/>
        <end position="47"/>
    </location>
</feature>
<comment type="subcellular location">
    <subcellularLocation>
        <location evidence="1">Cell membrane</location>
        <topology evidence="1">Multi-pass membrane protein</topology>
    </subcellularLocation>
</comment>
<comment type="similarity">
    <text evidence="2">Belongs to the ABC-4 integral membrane protein family. LolC/E subfamily.</text>
</comment>
<dbReference type="AlphaFoldDB" id="A0A917MJK2"/>
<keyword evidence="6 7" id="KW-0472">Membrane</keyword>
<keyword evidence="4 7" id="KW-0812">Transmembrane</keyword>
<dbReference type="EMBL" id="BMES01000003">
    <property type="protein sequence ID" value="GGH31706.1"/>
    <property type="molecule type" value="Genomic_DNA"/>
</dbReference>
<dbReference type="PANTHER" id="PTHR30489:SF0">
    <property type="entry name" value="LIPOPROTEIN-RELEASING SYSTEM TRANSMEMBRANE PROTEIN LOLE"/>
    <property type="match status" value="1"/>
</dbReference>
<evidence type="ECO:0000259" key="9">
    <source>
        <dbReference type="Pfam" id="PF12704"/>
    </source>
</evidence>
<dbReference type="Pfam" id="PF12704">
    <property type="entry name" value="MacB_PCD"/>
    <property type="match status" value="1"/>
</dbReference>
<accession>A0A917MJK2</accession>
<evidence type="ECO:0000256" key="1">
    <source>
        <dbReference type="ARBA" id="ARBA00004651"/>
    </source>
</evidence>
<evidence type="ECO:0000313" key="11">
    <source>
        <dbReference type="Proteomes" id="UP000603912"/>
    </source>
</evidence>